<reference evidence="2" key="1">
    <citation type="submission" date="2023-05" db="EMBL/GenBank/DDBJ databases">
        <authorList>
            <person name="Stuckert A."/>
        </authorList>
    </citation>
    <scope>NUCLEOTIDE SEQUENCE</scope>
</reference>
<proteinExistence type="predicted"/>
<sequence length="196" mass="22316">MRDVPVNWRREGSSKQSVGLKGTFTLTPLLIKECDLEMDFQNCYLCVRLEELPAEKTQNLSDLQSYTWVAHGLTQVTSSIVKDKGGHVDFQLHQCNMHEVPEKALRSTDPFTMEIIPKLLPDIRKERAVKELNKASALTKSIALGKQVPDVVMNTKFKNQASFAIPEKPRPLNRSQNRSRAQSLNSAFHPYPRTPW</sequence>
<feature type="compositionally biased region" description="Polar residues" evidence="1">
    <location>
        <begin position="173"/>
        <end position="186"/>
    </location>
</feature>
<dbReference type="Proteomes" id="UP001162483">
    <property type="component" value="Unassembled WGS sequence"/>
</dbReference>
<evidence type="ECO:0000256" key="1">
    <source>
        <dbReference type="SAM" id="MobiDB-lite"/>
    </source>
</evidence>
<comment type="caution">
    <text evidence="2">The sequence shown here is derived from an EMBL/GenBank/DDBJ whole genome shotgun (WGS) entry which is preliminary data.</text>
</comment>
<feature type="non-terminal residue" evidence="2">
    <location>
        <position position="196"/>
    </location>
</feature>
<evidence type="ECO:0000313" key="3">
    <source>
        <dbReference type="Proteomes" id="UP001162483"/>
    </source>
</evidence>
<organism evidence="2 3">
    <name type="scientific">Staurois parvus</name>
    <dbReference type="NCBI Taxonomy" id="386267"/>
    <lineage>
        <taxon>Eukaryota</taxon>
        <taxon>Metazoa</taxon>
        <taxon>Chordata</taxon>
        <taxon>Craniata</taxon>
        <taxon>Vertebrata</taxon>
        <taxon>Euteleostomi</taxon>
        <taxon>Amphibia</taxon>
        <taxon>Batrachia</taxon>
        <taxon>Anura</taxon>
        <taxon>Neobatrachia</taxon>
        <taxon>Ranoidea</taxon>
        <taxon>Ranidae</taxon>
        <taxon>Staurois</taxon>
    </lineage>
</organism>
<gene>
    <name evidence="2" type="ORF">SPARVUS_LOCUS12200311</name>
</gene>
<dbReference type="EMBL" id="CATNWA010017007">
    <property type="protein sequence ID" value="CAI9597250.1"/>
    <property type="molecule type" value="Genomic_DNA"/>
</dbReference>
<protein>
    <submittedName>
        <fullName evidence="2">Uncharacterized protein</fullName>
    </submittedName>
</protein>
<evidence type="ECO:0000313" key="2">
    <source>
        <dbReference type="EMBL" id="CAI9597250.1"/>
    </source>
</evidence>
<accession>A0ABN9FJQ2</accession>
<name>A0ABN9FJQ2_9NEOB</name>
<keyword evidence="3" id="KW-1185">Reference proteome</keyword>
<feature type="region of interest" description="Disordered" evidence="1">
    <location>
        <begin position="165"/>
        <end position="196"/>
    </location>
</feature>